<dbReference type="Proteomes" id="UP000521872">
    <property type="component" value="Unassembled WGS sequence"/>
</dbReference>
<evidence type="ECO:0000256" key="4">
    <source>
        <dbReference type="ARBA" id="ARBA00022723"/>
    </source>
</evidence>
<evidence type="ECO:0000256" key="3">
    <source>
        <dbReference type="ARBA" id="ARBA00022617"/>
    </source>
</evidence>
<accession>A0A8H4QU56</accession>
<gene>
    <name evidence="8" type="ORF">D9613_005757</name>
</gene>
<evidence type="ECO:0000313" key="9">
    <source>
        <dbReference type="Proteomes" id="UP000521872"/>
    </source>
</evidence>
<dbReference type="PANTHER" id="PTHR46300:SF7">
    <property type="entry name" value="P450, PUTATIVE (EUROFUNG)-RELATED"/>
    <property type="match status" value="1"/>
</dbReference>
<organism evidence="8 9">
    <name type="scientific">Agrocybe pediades</name>
    <dbReference type="NCBI Taxonomy" id="84607"/>
    <lineage>
        <taxon>Eukaryota</taxon>
        <taxon>Fungi</taxon>
        <taxon>Dikarya</taxon>
        <taxon>Basidiomycota</taxon>
        <taxon>Agaricomycotina</taxon>
        <taxon>Agaricomycetes</taxon>
        <taxon>Agaricomycetidae</taxon>
        <taxon>Agaricales</taxon>
        <taxon>Agaricineae</taxon>
        <taxon>Strophariaceae</taxon>
        <taxon>Agrocybe</taxon>
    </lineage>
</organism>
<proteinExistence type="inferred from homology"/>
<evidence type="ECO:0008006" key="10">
    <source>
        <dbReference type="Google" id="ProtNLM"/>
    </source>
</evidence>
<evidence type="ECO:0000256" key="6">
    <source>
        <dbReference type="ARBA" id="ARBA00023004"/>
    </source>
</evidence>
<evidence type="ECO:0000313" key="8">
    <source>
        <dbReference type="EMBL" id="KAF4617510.1"/>
    </source>
</evidence>
<name>A0A8H4QU56_9AGAR</name>
<keyword evidence="7" id="KW-0503">Monooxygenase</keyword>
<keyword evidence="9" id="KW-1185">Reference proteome</keyword>
<dbReference type="AlphaFoldDB" id="A0A8H4QU56"/>
<dbReference type="InterPro" id="IPR001128">
    <property type="entry name" value="Cyt_P450"/>
</dbReference>
<dbReference type="PANTHER" id="PTHR46300">
    <property type="entry name" value="P450, PUTATIVE (EUROFUNG)-RELATED-RELATED"/>
    <property type="match status" value="1"/>
</dbReference>
<dbReference type="SUPFAM" id="SSF48264">
    <property type="entry name" value="Cytochrome P450"/>
    <property type="match status" value="1"/>
</dbReference>
<dbReference type="InterPro" id="IPR050364">
    <property type="entry name" value="Cytochrome_P450_fung"/>
</dbReference>
<comment type="cofactor">
    <cofactor evidence="1">
        <name>heme</name>
        <dbReference type="ChEBI" id="CHEBI:30413"/>
    </cofactor>
</comment>
<keyword evidence="4" id="KW-0479">Metal-binding</keyword>
<protein>
    <recommendedName>
        <fullName evidence="10">Cytochrome P450</fullName>
    </recommendedName>
</protein>
<dbReference type="GO" id="GO:0020037">
    <property type="term" value="F:heme binding"/>
    <property type="evidence" value="ECO:0007669"/>
    <property type="project" value="InterPro"/>
</dbReference>
<dbReference type="GO" id="GO:0016705">
    <property type="term" value="F:oxidoreductase activity, acting on paired donors, with incorporation or reduction of molecular oxygen"/>
    <property type="evidence" value="ECO:0007669"/>
    <property type="project" value="InterPro"/>
</dbReference>
<keyword evidence="5" id="KW-0560">Oxidoreductase</keyword>
<comment type="caution">
    <text evidence="8">The sequence shown here is derived from an EMBL/GenBank/DDBJ whole genome shotgun (WGS) entry which is preliminary data.</text>
</comment>
<dbReference type="Pfam" id="PF00067">
    <property type="entry name" value="p450"/>
    <property type="match status" value="1"/>
</dbReference>
<dbReference type="Gene3D" id="1.10.630.10">
    <property type="entry name" value="Cytochrome P450"/>
    <property type="match status" value="1"/>
</dbReference>
<comment type="similarity">
    <text evidence="2">Belongs to the cytochrome P450 family.</text>
</comment>
<reference evidence="8 9" key="1">
    <citation type="submission" date="2019-12" db="EMBL/GenBank/DDBJ databases">
        <authorList>
            <person name="Floudas D."/>
            <person name="Bentzer J."/>
            <person name="Ahren D."/>
            <person name="Johansson T."/>
            <person name="Persson P."/>
            <person name="Tunlid A."/>
        </authorList>
    </citation>
    <scope>NUCLEOTIDE SEQUENCE [LARGE SCALE GENOMIC DNA]</scope>
    <source>
        <strain evidence="8 9">CBS 102.39</strain>
    </source>
</reference>
<keyword evidence="3" id="KW-0349">Heme</keyword>
<dbReference type="GO" id="GO:0004497">
    <property type="term" value="F:monooxygenase activity"/>
    <property type="evidence" value="ECO:0007669"/>
    <property type="project" value="UniProtKB-KW"/>
</dbReference>
<dbReference type="GO" id="GO:0005506">
    <property type="term" value="F:iron ion binding"/>
    <property type="evidence" value="ECO:0007669"/>
    <property type="project" value="InterPro"/>
</dbReference>
<evidence type="ECO:0000256" key="1">
    <source>
        <dbReference type="ARBA" id="ARBA00001971"/>
    </source>
</evidence>
<keyword evidence="6" id="KW-0408">Iron</keyword>
<dbReference type="EMBL" id="JAACJL010000030">
    <property type="protein sequence ID" value="KAF4617510.1"/>
    <property type="molecule type" value="Genomic_DNA"/>
</dbReference>
<dbReference type="InterPro" id="IPR036396">
    <property type="entry name" value="Cyt_P450_sf"/>
</dbReference>
<evidence type="ECO:0000256" key="7">
    <source>
        <dbReference type="ARBA" id="ARBA00023033"/>
    </source>
</evidence>
<evidence type="ECO:0000256" key="2">
    <source>
        <dbReference type="ARBA" id="ARBA00010617"/>
    </source>
</evidence>
<evidence type="ECO:0000256" key="5">
    <source>
        <dbReference type="ARBA" id="ARBA00023002"/>
    </source>
</evidence>
<sequence>MVYPIYILTFQIRSSVRSDLYKKPPPGRIYIPTLSTLMPLALSTSDVVVLLCAAVVAGLVYHKRVKSSRPPYPPGPRRLPLIGNLLVFPSSFEWITYDRWCKEIGSDIIYVHVAGKDIIVLNSLEAIDDLFEKRSANYSSRPSFPMTIDLTHARGSTACSMGYDWLLAFMPYGNAWKERRRQFVQHFRPTDTSVYQDNQIKYVREILPRLLDDPENFIAIARHAVAASAISLAYGLPIKRTDDPLIELAEHALSTMNASVLQSNFLVNVLPFLKYVPEFLPGTGFKAKAREWKKLQEDLVSRPFEIVQQQMTAATAKPSFTTASLQRMTANSDESKWDHERQVIKETAGSIFIGE</sequence>